<evidence type="ECO:0000259" key="5">
    <source>
        <dbReference type="SMART" id="SM00228"/>
    </source>
</evidence>
<dbReference type="PRINTS" id="PR00834">
    <property type="entry name" value="PROTEASES2C"/>
</dbReference>
<reference evidence="6 7" key="1">
    <citation type="submission" date="2020-02" db="EMBL/GenBank/DDBJ databases">
        <title>Whole-genome analyses of novel actinobacteria.</title>
        <authorList>
            <person name="Sahin N."/>
            <person name="Tatar D."/>
        </authorList>
    </citation>
    <scope>NUCLEOTIDE SEQUENCE [LARGE SCALE GENOMIC DNA]</scope>
    <source>
        <strain evidence="6 7">SB3404</strain>
    </source>
</reference>
<keyword evidence="7" id="KW-1185">Reference proteome</keyword>
<evidence type="ECO:0000313" key="7">
    <source>
        <dbReference type="Proteomes" id="UP000477722"/>
    </source>
</evidence>
<evidence type="ECO:0000256" key="4">
    <source>
        <dbReference type="SAM" id="Phobius"/>
    </source>
</evidence>
<dbReference type="PANTHER" id="PTHR43343">
    <property type="entry name" value="PEPTIDASE S12"/>
    <property type="match status" value="1"/>
</dbReference>
<dbReference type="SMART" id="SM00228">
    <property type="entry name" value="PDZ"/>
    <property type="match status" value="1"/>
</dbReference>
<comment type="caution">
    <text evidence="6">The sequence shown here is derived from an EMBL/GenBank/DDBJ whole genome shotgun (WGS) entry which is preliminary data.</text>
</comment>
<dbReference type="AlphaFoldDB" id="A0A6G4X713"/>
<feature type="compositionally biased region" description="Low complexity" evidence="3">
    <location>
        <begin position="31"/>
        <end position="53"/>
    </location>
</feature>
<keyword evidence="2" id="KW-0378">Hydrolase</keyword>
<dbReference type="PANTHER" id="PTHR43343:SF3">
    <property type="entry name" value="PROTEASE DO-LIKE 8, CHLOROPLASTIC"/>
    <property type="match status" value="1"/>
</dbReference>
<dbReference type="CDD" id="cd06779">
    <property type="entry name" value="cpPDZ_Deg_HtrA-like"/>
    <property type="match status" value="1"/>
</dbReference>
<sequence length="520" mass="50903">MSGSGTGTPAPPEPDTAPPDADAGPGDGADEAALADAPAAAGAAEPLHGRDPYGTPPYGRPGPWALAPPVQRPAGTSPTPPHGVPAARPTTGTPPHGVPAAGTPPYGVPAARAAQAAPPPKPVRRRLRAAVGILAVVLLAGGTGGATGAFIERNGGVGDIELSQTPEDAEDAAGERAPDSMAGIARRTLPGVVTLHAPVGGAGRGGRDAAEGTGTGFVLDRRGHILTNQHVVASAGSGPSVRVRFTGGQTARGEVVGADRGYDLAVVKVSGVTGLKPLPLGNSDAVRVGDAVLAFGSPFDLDGTVTTGIVSATSRSIAMGGGDSGSELSYVDALQTDAPINPGNSGGPLVDAGGRVIGINSALRGPRDDSPFPGDDADGGGSVGLGFAIPVNQGKRVAEELINDGVATHPVIGATVDMQYGGTGARIGGSGGSGSGSGGEGRAVARGGPADRAGLREGDVVTAAGGAAVRSGEELIVRIRSHHPGDTLRLTVRRDGEERTVRVTLGSARGDGGDADGNGE</sequence>
<evidence type="ECO:0000256" key="3">
    <source>
        <dbReference type="SAM" id="MobiDB-lite"/>
    </source>
</evidence>
<dbReference type="InterPro" id="IPR036034">
    <property type="entry name" value="PDZ_sf"/>
</dbReference>
<evidence type="ECO:0000256" key="1">
    <source>
        <dbReference type="ARBA" id="ARBA00022670"/>
    </source>
</evidence>
<feature type="domain" description="PDZ" evidence="5">
    <location>
        <begin position="421"/>
        <end position="496"/>
    </location>
</feature>
<keyword evidence="4" id="KW-0812">Transmembrane</keyword>
<gene>
    <name evidence="6" type="ORF">G5C65_34350</name>
</gene>
<keyword evidence="1" id="KW-0645">Protease</keyword>
<dbReference type="Pfam" id="PF13365">
    <property type="entry name" value="Trypsin_2"/>
    <property type="match status" value="1"/>
</dbReference>
<dbReference type="EMBL" id="JAAKZZ010000693">
    <property type="protein sequence ID" value="NGO73326.1"/>
    <property type="molecule type" value="Genomic_DNA"/>
</dbReference>
<feature type="compositionally biased region" description="Gly residues" evidence="3">
    <location>
        <begin position="428"/>
        <end position="441"/>
    </location>
</feature>
<organism evidence="6 7">
    <name type="scientific">Streptomyces boncukensis</name>
    <dbReference type="NCBI Taxonomy" id="2711219"/>
    <lineage>
        <taxon>Bacteria</taxon>
        <taxon>Bacillati</taxon>
        <taxon>Actinomycetota</taxon>
        <taxon>Actinomycetes</taxon>
        <taxon>Kitasatosporales</taxon>
        <taxon>Streptomycetaceae</taxon>
        <taxon>Streptomyces</taxon>
    </lineage>
</organism>
<name>A0A6G4X713_9ACTN</name>
<proteinExistence type="predicted"/>
<keyword evidence="4" id="KW-0472">Membrane</keyword>
<dbReference type="Gene3D" id="2.30.42.10">
    <property type="match status" value="1"/>
</dbReference>
<dbReference type="InterPro" id="IPR001940">
    <property type="entry name" value="Peptidase_S1C"/>
</dbReference>
<dbReference type="GO" id="GO:0004252">
    <property type="term" value="F:serine-type endopeptidase activity"/>
    <property type="evidence" value="ECO:0007669"/>
    <property type="project" value="InterPro"/>
</dbReference>
<evidence type="ECO:0000256" key="2">
    <source>
        <dbReference type="ARBA" id="ARBA00022801"/>
    </source>
</evidence>
<feature type="transmembrane region" description="Helical" evidence="4">
    <location>
        <begin position="129"/>
        <end position="151"/>
    </location>
</feature>
<evidence type="ECO:0000313" key="6">
    <source>
        <dbReference type="EMBL" id="NGO73326.1"/>
    </source>
</evidence>
<accession>A0A6G4X713</accession>
<dbReference type="GO" id="GO:0006508">
    <property type="term" value="P:proteolysis"/>
    <property type="evidence" value="ECO:0007669"/>
    <property type="project" value="UniProtKB-KW"/>
</dbReference>
<dbReference type="SUPFAM" id="SSF50494">
    <property type="entry name" value="Trypsin-like serine proteases"/>
    <property type="match status" value="1"/>
</dbReference>
<dbReference type="SUPFAM" id="SSF50156">
    <property type="entry name" value="PDZ domain-like"/>
    <property type="match status" value="1"/>
</dbReference>
<feature type="region of interest" description="Disordered" evidence="3">
    <location>
        <begin position="428"/>
        <end position="456"/>
    </location>
</feature>
<dbReference type="InterPro" id="IPR009003">
    <property type="entry name" value="Peptidase_S1_PA"/>
</dbReference>
<dbReference type="Gene3D" id="2.40.10.120">
    <property type="match status" value="1"/>
</dbReference>
<keyword evidence="4" id="KW-1133">Transmembrane helix</keyword>
<protein>
    <submittedName>
        <fullName evidence="6">PDZ domain-containing protein</fullName>
    </submittedName>
</protein>
<dbReference type="Pfam" id="PF13180">
    <property type="entry name" value="PDZ_2"/>
    <property type="match status" value="1"/>
</dbReference>
<feature type="region of interest" description="Disordered" evidence="3">
    <location>
        <begin position="362"/>
        <end position="381"/>
    </location>
</feature>
<dbReference type="Proteomes" id="UP000477722">
    <property type="component" value="Unassembled WGS sequence"/>
</dbReference>
<dbReference type="InterPro" id="IPR001478">
    <property type="entry name" value="PDZ"/>
</dbReference>
<dbReference type="InterPro" id="IPR051201">
    <property type="entry name" value="Chloro_Bact_Ser_Proteases"/>
</dbReference>
<dbReference type="RefSeq" id="WP_165302981.1">
    <property type="nucleotide sequence ID" value="NZ_JAAKZZ010000693.1"/>
</dbReference>
<feature type="region of interest" description="Disordered" evidence="3">
    <location>
        <begin position="1"/>
        <end position="122"/>
    </location>
</feature>